<name>A0ABN9X9I3_9DINO</name>
<organism evidence="1 2">
    <name type="scientific">Prorocentrum cordatum</name>
    <dbReference type="NCBI Taxonomy" id="2364126"/>
    <lineage>
        <taxon>Eukaryota</taxon>
        <taxon>Sar</taxon>
        <taxon>Alveolata</taxon>
        <taxon>Dinophyceae</taxon>
        <taxon>Prorocentrales</taxon>
        <taxon>Prorocentraceae</taxon>
        <taxon>Prorocentrum</taxon>
    </lineage>
</organism>
<evidence type="ECO:0000313" key="2">
    <source>
        <dbReference type="Proteomes" id="UP001189429"/>
    </source>
</evidence>
<protein>
    <submittedName>
        <fullName evidence="1">Uncharacterized protein</fullName>
    </submittedName>
</protein>
<accession>A0ABN9X9I3</accession>
<proteinExistence type="predicted"/>
<dbReference type="EMBL" id="CAUYUJ010020126">
    <property type="protein sequence ID" value="CAK0896006.1"/>
    <property type="molecule type" value="Genomic_DNA"/>
</dbReference>
<dbReference type="Proteomes" id="UP001189429">
    <property type="component" value="Unassembled WGS sequence"/>
</dbReference>
<gene>
    <name evidence="1" type="ORF">PCOR1329_LOCUS74595</name>
</gene>
<keyword evidence="2" id="KW-1185">Reference proteome</keyword>
<reference evidence="1" key="1">
    <citation type="submission" date="2023-10" db="EMBL/GenBank/DDBJ databases">
        <authorList>
            <person name="Chen Y."/>
            <person name="Shah S."/>
            <person name="Dougan E. K."/>
            <person name="Thang M."/>
            <person name="Chan C."/>
        </authorList>
    </citation>
    <scope>NUCLEOTIDE SEQUENCE [LARGE SCALE GENOMIC DNA]</scope>
</reference>
<evidence type="ECO:0000313" key="1">
    <source>
        <dbReference type="EMBL" id="CAK0896006.1"/>
    </source>
</evidence>
<sequence length="225" mass="23703">MRASGGSGMPSEDLSCGPNLLFSRMSSNSTRSAKYQKFMSSPPFFRCCGMLKAASSRPELSQGLGVRDGSRGWPLGAATQSNVTARPRPLCANVLSNCNADLGKWNSLVSKMATSACKPRKIGAVNKAFSIVLLASGSSRTSGDASAPARSSNNRCIMAASVSPTPAGSPPVTMIGAKVRRCRSSARSSLFNSVSDAEPSGCKFWPRVMIVLFAIPHEHTIPQQT</sequence>
<comment type="caution">
    <text evidence="1">The sequence shown here is derived from an EMBL/GenBank/DDBJ whole genome shotgun (WGS) entry which is preliminary data.</text>
</comment>